<keyword evidence="7" id="KW-1185">Reference proteome</keyword>
<dbReference type="Pfam" id="PF20469">
    <property type="entry name" value="OLD-like_TOPRIM"/>
    <property type="match status" value="1"/>
</dbReference>
<organism evidence="3 6">
    <name type="scientific">Fusicatenibacter saccharivorans</name>
    <dbReference type="NCBI Taxonomy" id="1150298"/>
    <lineage>
        <taxon>Bacteria</taxon>
        <taxon>Bacillati</taxon>
        <taxon>Bacillota</taxon>
        <taxon>Clostridia</taxon>
        <taxon>Lachnospirales</taxon>
        <taxon>Lachnospiraceae</taxon>
        <taxon>Fusicatenibacter</taxon>
    </lineage>
</organism>
<evidence type="ECO:0000259" key="2">
    <source>
        <dbReference type="Pfam" id="PF20469"/>
    </source>
</evidence>
<dbReference type="RefSeq" id="WP_055268225.1">
    <property type="nucleotide sequence ID" value="NZ_CZAL01000028.1"/>
</dbReference>
<protein>
    <submittedName>
        <fullName evidence="4">AAA family ATPase</fullName>
    </submittedName>
    <submittedName>
        <fullName evidence="3">Chromosome segregation protein</fullName>
    </submittedName>
</protein>
<dbReference type="Proteomes" id="UP000095709">
    <property type="component" value="Unassembled WGS sequence"/>
</dbReference>
<reference evidence="4" key="4">
    <citation type="submission" date="2022-01" db="EMBL/GenBank/DDBJ databases">
        <title>Collection of gut derived symbiotic bacterial strains cultured from healthy donors.</title>
        <authorList>
            <person name="Lin H."/>
            <person name="Kohout C."/>
            <person name="Waligurski E."/>
            <person name="Pamer E.G."/>
        </authorList>
    </citation>
    <scope>NUCLEOTIDE SEQUENCE</scope>
    <source>
        <strain evidence="4">DFI.5.49</strain>
    </source>
</reference>
<dbReference type="Gene3D" id="3.40.50.300">
    <property type="entry name" value="P-loop containing nucleotide triphosphate hydrolases"/>
    <property type="match status" value="1"/>
</dbReference>
<dbReference type="EMBL" id="JAKNFS010000018">
    <property type="protein sequence ID" value="MCG4766421.1"/>
    <property type="molecule type" value="Genomic_DNA"/>
</dbReference>
<evidence type="ECO:0000259" key="1">
    <source>
        <dbReference type="Pfam" id="PF13476"/>
    </source>
</evidence>
<dbReference type="PANTHER" id="PTHR43581:SF2">
    <property type="entry name" value="EXCINUCLEASE ATPASE SUBUNIT"/>
    <property type="match status" value="1"/>
</dbReference>
<evidence type="ECO:0000313" key="3">
    <source>
        <dbReference type="EMBL" id="CUP99261.1"/>
    </source>
</evidence>
<dbReference type="Pfam" id="PF13476">
    <property type="entry name" value="AAA_23"/>
    <property type="match status" value="1"/>
</dbReference>
<dbReference type="InterPro" id="IPR027417">
    <property type="entry name" value="P-loop_NTPase"/>
</dbReference>
<accession>A0A174SSD3</accession>
<evidence type="ECO:0000313" key="4">
    <source>
        <dbReference type="EMBL" id="MCG4766421.1"/>
    </source>
</evidence>
<dbReference type="AlphaFoldDB" id="A0A174SSD3"/>
<gene>
    <name evidence="3" type="ORF">ERS852498_03346</name>
    <name evidence="5" type="ORF">G5B05_14785</name>
    <name evidence="4" type="ORF">L0N21_13015</name>
</gene>
<dbReference type="SUPFAM" id="SSF52540">
    <property type="entry name" value="P-loop containing nucleoside triphosphate hydrolases"/>
    <property type="match status" value="1"/>
</dbReference>
<dbReference type="Proteomes" id="UP000768180">
    <property type="component" value="Unassembled WGS sequence"/>
</dbReference>
<reference evidence="5" key="3">
    <citation type="submission" date="2020-02" db="EMBL/GenBank/DDBJ databases">
        <authorList>
            <person name="Littmann E."/>
            <person name="Sorbara M."/>
        </authorList>
    </citation>
    <scope>NUCLEOTIDE SEQUENCE</scope>
    <source>
        <strain evidence="5">MSK.14.54</strain>
    </source>
</reference>
<reference evidence="5 7" key="2">
    <citation type="journal article" date="2020" name="Cell Host Microbe">
        <title>Functional and Genomic Variation between Human-Derived Isolates of Lachnospiraceae Reveals Inter- and Intra-Species Diversity.</title>
        <authorList>
            <person name="Sorbara M.T."/>
            <person name="Littmann E.R."/>
            <person name="Fontana E."/>
            <person name="Moody T.U."/>
            <person name="Kohout C.E."/>
            <person name="Gjonbalaj M."/>
            <person name="Eaton V."/>
            <person name="Seok R."/>
            <person name="Leiner I.M."/>
            <person name="Pamer E.G."/>
        </authorList>
    </citation>
    <scope>NUCLEOTIDE SEQUENCE [LARGE SCALE GENOMIC DNA]</scope>
    <source>
        <strain evidence="5 7">MSK.14.54</strain>
    </source>
</reference>
<dbReference type="InterPro" id="IPR034139">
    <property type="entry name" value="TOPRIM_OLD"/>
</dbReference>
<proteinExistence type="predicted"/>
<dbReference type="PANTHER" id="PTHR43581">
    <property type="entry name" value="ATP/GTP PHOSPHATASE"/>
    <property type="match status" value="1"/>
</dbReference>
<evidence type="ECO:0000313" key="7">
    <source>
        <dbReference type="Proteomes" id="UP000768180"/>
    </source>
</evidence>
<dbReference type="GeneID" id="79854574"/>
<dbReference type="Proteomes" id="UP001199915">
    <property type="component" value="Unassembled WGS sequence"/>
</dbReference>
<dbReference type="CDD" id="cd01026">
    <property type="entry name" value="TOPRIM_OLD"/>
    <property type="match status" value="1"/>
</dbReference>
<reference evidence="3 6" key="1">
    <citation type="submission" date="2015-09" db="EMBL/GenBank/DDBJ databases">
        <authorList>
            <consortium name="Pathogen Informatics"/>
        </authorList>
    </citation>
    <scope>NUCLEOTIDE SEQUENCE [LARGE SCALE GENOMIC DNA]</scope>
    <source>
        <strain evidence="3 6">2789STDY5834885</strain>
    </source>
</reference>
<feature type="domain" description="OLD protein-like TOPRIM" evidence="2">
    <location>
        <begin position="376"/>
        <end position="440"/>
    </location>
</feature>
<dbReference type="EMBL" id="CZAL01000028">
    <property type="protein sequence ID" value="CUP99261.1"/>
    <property type="molecule type" value="Genomic_DNA"/>
</dbReference>
<dbReference type="EMBL" id="JAAITQ010000039">
    <property type="protein sequence ID" value="NSE17625.1"/>
    <property type="molecule type" value="Genomic_DNA"/>
</dbReference>
<evidence type="ECO:0000313" key="6">
    <source>
        <dbReference type="Proteomes" id="UP000095709"/>
    </source>
</evidence>
<evidence type="ECO:0000313" key="5">
    <source>
        <dbReference type="EMBL" id="NSE17625.1"/>
    </source>
</evidence>
<sequence>MAIEKVIIQNFKKFKNPFEVKFNENINLLVGDNESGKSTILEAIHVALTGMYAGRNIRNQLSTYLFNREAVEEYLASVENGQPIAPPEIMIELYFKSGTLPEYEGNGNSEKSDGIEGIRFTISFSDKFNSEYESLLKTEKIISLPIEFYEAKWFSFSRDEKMPRFIPIKSVMIDSSNYRYQNGSDVYISRVVKDFLEPEDITAITQAHRNMIDEFAQNEAIQSINEKISAASTVMNGKLSLSADQGVQNSWESSLVTQVDGIPFAHAGKGAQCIIKTQLALSHKQAEKASIILIEEPESHLSFSRLSELMGVIEKAASGRQIIASTHSSFVANKLGLENLILLSGDNCCSMQSLKKETFEFFKKVAGYDTLRLILCKKSILVEGDSDELVVQRAYMDTHEGRLPIQDGIDVMTVGGVTFKRYLEIAQTLNKETAVVTDNDGNIEAVKKKYKEYEEIQCIHICVDEVVDTGDLKLSDKDFNYNTLEPKILKENGREAMNNIFGTNYDTDDEMHKYMHAHKTDCAIAIFESATKIKYPEYIMRAIKNE</sequence>
<dbReference type="InterPro" id="IPR038729">
    <property type="entry name" value="Rad50/SbcC_AAA"/>
</dbReference>
<dbReference type="InterPro" id="IPR051396">
    <property type="entry name" value="Bact_Antivir_Def_Nuclease"/>
</dbReference>
<name>A0A174SSD3_9FIRM</name>
<feature type="domain" description="Rad50/SbcC-type AAA" evidence="1">
    <location>
        <begin position="5"/>
        <end position="147"/>
    </location>
</feature>